<organism evidence="2 3">
    <name type="scientific">Aquirufa avitistagni</name>
    <dbReference type="NCBI Taxonomy" id="3104728"/>
    <lineage>
        <taxon>Bacteria</taxon>
        <taxon>Pseudomonadati</taxon>
        <taxon>Bacteroidota</taxon>
        <taxon>Cytophagia</taxon>
        <taxon>Cytophagales</taxon>
        <taxon>Flectobacillaceae</taxon>
        <taxon>Aquirufa</taxon>
    </lineage>
</organism>
<reference evidence="2 3" key="1">
    <citation type="submission" date="2024-03" db="EMBL/GenBank/DDBJ databases">
        <title>Aquirufa genome sequencing.</title>
        <authorList>
            <person name="Pitt A."/>
            <person name="Hahn M.W."/>
        </authorList>
    </citation>
    <scope>NUCLEOTIDE SEQUENCE [LARGE SCALE GENOMIC DNA]</scope>
    <source>
        <strain evidence="2 3">OSTEICH-129V</strain>
    </source>
</reference>
<dbReference type="RefSeq" id="WP_377982880.1">
    <property type="nucleotide sequence ID" value="NZ_JBBKXZ010000001.1"/>
</dbReference>
<keyword evidence="1" id="KW-1133">Transmembrane helix</keyword>
<evidence type="ECO:0000313" key="3">
    <source>
        <dbReference type="Proteomes" id="UP001598138"/>
    </source>
</evidence>
<evidence type="ECO:0008006" key="4">
    <source>
        <dbReference type="Google" id="ProtNLM"/>
    </source>
</evidence>
<dbReference type="SUPFAM" id="SSF55961">
    <property type="entry name" value="Bet v1-like"/>
    <property type="match status" value="1"/>
</dbReference>
<dbReference type="Proteomes" id="UP001598138">
    <property type="component" value="Unassembled WGS sequence"/>
</dbReference>
<comment type="caution">
    <text evidence="2">The sequence shown here is derived from an EMBL/GenBank/DDBJ whole genome shotgun (WGS) entry which is preliminary data.</text>
</comment>
<evidence type="ECO:0000256" key="1">
    <source>
        <dbReference type="SAM" id="Phobius"/>
    </source>
</evidence>
<dbReference type="InterPro" id="IPR023393">
    <property type="entry name" value="START-like_dom_sf"/>
</dbReference>
<keyword evidence="3" id="KW-1185">Reference proteome</keyword>
<sequence length="134" mass="15671">MKDVWTQFDSALLKKLSPPFPQVRIVQFDGCQTGDIVTLELNLLVAKPLWTSKITDSVQGEQACYFVDEGVEMPLGLTAWRHAHRMEKRDAESTYIVDHISFKSKNWLLDYLLLPLFWGMIVYRIPFYKLYLNK</sequence>
<dbReference type="EMBL" id="JBBKXZ010000001">
    <property type="protein sequence ID" value="MFD3394004.1"/>
    <property type="molecule type" value="Genomic_DNA"/>
</dbReference>
<keyword evidence="1" id="KW-0472">Membrane</keyword>
<protein>
    <recommendedName>
        <fullName evidence="4">SRPBCC family protein</fullName>
    </recommendedName>
</protein>
<name>A0ABW6DAT0_9BACT</name>
<dbReference type="Gene3D" id="3.30.530.20">
    <property type="match status" value="1"/>
</dbReference>
<evidence type="ECO:0000313" key="2">
    <source>
        <dbReference type="EMBL" id="MFD3394004.1"/>
    </source>
</evidence>
<accession>A0ABW6DAT0</accession>
<feature type="transmembrane region" description="Helical" evidence="1">
    <location>
        <begin position="108"/>
        <end position="125"/>
    </location>
</feature>
<gene>
    <name evidence="2" type="ORF">U0R10_05175</name>
</gene>
<proteinExistence type="predicted"/>
<keyword evidence="1" id="KW-0812">Transmembrane</keyword>